<organism evidence="1 2">
    <name type="scientific">Paenibacillus thalictri</name>
    <dbReference type="NCBI Taxonomy" id="2527873"/>
    <lineage>
        <taxon>Bacteria</taxon>
        <taxon>Bacillati</taxon>
        <taxon>Bacillota</taxon>
        <taxon>Bacilli</taxon>
        <taxon>Bacillales</taxon>
        <taxon>Paenibacillaceae</taxon>
        <taxon>Paenibacillus</taxon>
    </lineage>
</organism>
<dbReference type="PANTHER" id="PTHR11122">
    <property type="entry name" value="APOSPORY-ASSOCIATED PROTEIN C-RELATED"/>
    <property type="match status" value="1"/>
</dbReference>
<dbReference type="GO" id="GO:0030246">
    <property type="term" value="F:carbohydrate binding"/>
    <property type="evidence" value="ECO:0007669"/>
    <property type="project" value="InterPro"/>
</dbReference>
<keyword evidence="2" id="KW-1185">Reference proteome</keyword>
<dbReference type="RefSeq" id="WP_131018988.1">
    <property type="nucleotide sequence ID" value="NZ_SIRE01000050.1"/>
</dbReference>
<dbReference type="EMBL" id="SIRE01000050">
    <property type="protein sequence ID" value="TBL68021.1"/>
    <property type="molecule type" value="Genomic_DNA"/>
</dbReference>
<dbReference type="Pfam" id="PF01263">
    <property type="entry name" value="Aldose_epim"/>
    <property type="match status" value="1"/>
</dbReference>
<dbReference type="Proteomes" id="UP000293142">
    <property type="component" value="Unassembled WGS sequence"/>
</dbReference>
<gene>
    <name evidence="1" type="ORF">EYB31_38830</name>
</gene>
<dbReference type="GO" id="GO:0016853">
    <property type="term" value="F:isomerase activity"/>
    <property type="evidence" value="ECO:0007669"/>
    <property type="project" value="InterPro"/>
</dbReference>
<dbReference type="Gene3D" id="2.70.98.10">
    <property type="match status" value="1"/>
</dbReference>
<dbReference type="InterPro" id="IPR014718">
    <property type="entry name" value="GH-type_carb-bd"/>
</dbReference>
<dbReference type="SUPFAM" id="SSF74650">
    <property type="entry name" value="Galactose mutarotase-like"/>
    <property type="match status" value="1"/>
</dbReference>
<dbReference type="GO" id="GO:0005975">
    <property type="term" value="P:carbohydrate metabolic process"/>
    <property type="evidence" value="ECO:0007669"/>
    <property type="project" value="InterPro"/>
</dbReference>
<dbReference type="OrthoDB" id="9795355at2"/>
<accession>A0A4Q9DE25</accession>
<name>A0A4Q9DE25_9BACL</name>
<reference evidence="1 2" key="1">
    <citation type="submission" date="2019-02" db="EMBL/GenBank/DDBJ databases">
        <title>Paenibacillus sp. nov., isolated from surface-sterilized tissue of Thalictrum simplex L.</title>
        <authorList>
            <person name="Tuo L."/>
        </authorList>
    </citation>
    <scope>NUCLEOTIDE SEQUENCE [LARGE SCALE GENOMIC DNA]</scope>
    <source>
        <strain evidence="1 2">N2SHLJ1</strain>
    </source>
</reference>
<sequence>MTNNYRFRTYEDRFQLYELSEASTRSSFTIAPQRGGIVISLVLHGKELLYLEQATLYDETANIRGGIPVLFPISGSLQQGEYDWEGRTYTMKNHGFARDLPWEVTAVNTNDSASITLRLSSNEETLASYPFNFELSFTYVLRQGTLSIFQEYRNLDGHSMPMYAGFHPYFRAESKHLVYDSDANTMFDMNDGTERPFDGTLDITDKKQAVQLLGASRNDIGFAAENGSPIRMSYGPEFRYTVVWSIPGQPFICVEPWMARPLEMNRKQDLTWVPPHSTLRTHLALKLE</sequence>
<proteinExistence type="predicted"/>
<evidence type="ECO:0000313" key="1">
    <source>
        <dbReference type="EMBL" id="TBL68021.1"/>
    </source>
</evidence>
<evidence type="ECO:0000313" key="2">
    <source>
        <dbReference type="Proteomes" id="UP000293142"/>
    </source>
</evidence>
<protein>
    <submittedName>
        <fullName evidence="1">Aldose epimerase</fullName>
    </submittedName>
</protein>
<dbReference type="AlphaFoldDB" id="A0A4Q9DE25"/>
<dbReference type="InterPro" id="IPR011013">
    <property type="entry name" value="Gal_mutarotase_sf_dom"/>
</dbReference>
<dbReference type="InterPro" id="IPR008183">
    <property type="entry name" value="Aldose_1/G6P_1-epimerase"/>
</dbReference>
<comment type="caution">
    <text evidence="1">The sequence shown here is derived from an EMBL/GenBank/DDBJ whole genome shotgun (WGS) entry which is preliminary data.</text>
</comment>
<dbReference type="PANTHER" id="PTHR11122:SF13">
    <property type="entry name" value="GLUCOSE-6-PHOSPHATE 1-EPIMERASE"/>
    <property type="match status" value="1"/>
</dbReference>